<evidence type="ECO:0000313" key="5">
    <source>
        <dbReference type="EMBL" id="EFN50721.1"/>
    </source>
</evidence>
<dbReference type="Proteomes" id="UP000008141">
    <property type="component" value="Unassembled WGS sequence"/>
</dbReference>
<dbReference type="InterPro" id="IPR036770">
    <property type="entry name" value="Ankyrin_rpt-contain_sf"/>
</dbReference>
<evidence type="ECO:0000256" key="4">
    <source>
        <dbReference type="SAM" id="MobiDB-lite"/>
    </source>
</evidence>
<dbReference type="InParanoid" id="E1ZTY4"/>
<dbReference type="PROSITE" id="PS50088">
    <property type="entry name" value="ANK_REPEAT"/>
    <property type="match status" value="5"/>
</dbReference>
<dbReference type="Pfam" id="PF13857">
    <property type="entry name" value="Ank_5"/>
    <property type="match status" value="1"/>
</dbReference>
<dbReference type="InterPro" id="IPR002110">
    <property type="entry name" value="Ankyrin_rpt"/>
</dbReference>
<dbReference type="PANTHER" id="PTHR24198">
    <property type="entry name" value="ANKYRIN REPEAT AND PROTEIN KINASE DOMAIN-CONTAINING PROTEIN"/>
    <property type="match status" value="1"/>
</dbReference>
<feature type="compositionally biased region" description="Basic and acidic residues" evidence="4">
    <location>
        <begin position="30"/>
        <end position="42"/>
    </location>
</feature>
<feature type="repeat" description="ANK" evidence="3">
    <location>
        <begin position="328"/>
        <end position="360"/>
    </location>
</feature>
<feature type="region of interest" description="Disordered" evidence="4">
    <location>
        <begin position="267"/>
        <end position="327"/>
    </location>
</feature>
<accession>E1ZTY4</accession>
<dbReference type="PROSITE" id="PS50297">
    <property type="entry name" value="ANK_REP_REGION"/>
    <property type="match status" value="5"/>
</dbReference>
<dbReference type="EMBL" id="GL433876">
    <property type="protein sequence ID" value="EFN50721.1"/>
    <property type="molecule type" value="Genomic_DNA"/>
</dbReference>
<feature type="region of interest" description="Disordered" evidence="4">
    <location>
        <begin position="30"/>
        <end position="65"/>
    </location>
</feature>
<dbReference type="eggNOG" id="KOG0192">
    <property type="taxonomic scope" value="Eukaryota"/>
</dbReference>
<dbReference type="OrthoDB" id="590877at2759"/>
<name>E1ZTY4_CHLVA</name>
<evidence type="ECO:0000313" key="6">
    <source>
        <dbReference type="Proteomes" id="UP000008141"/>
    </source>
</evidence>
<evidence type="ECO:0000256" key="2">
    <source>
        <dbReference type="ARBA" id="ARBA00023043"/>
    </source>
</evidence>
<gene>
    <name evidence="5" type="ORF">CHLNCDRAFT_142585</name>
</gene>
<evidence type="ECO:0000256" key="1">
    <source>
        <dbReference type="ARBA" id="ARBA00022737"/>
    </source>
</evidence>
<dbReference type="PRINTS" id="PR01415">
    <property type="entry name" value="ANKYRIN"/>
</dbReference>
<feature type="repeat" description="ANK" evidence="3">
    <location>
        <begin position="404"/>
        <end position="436"/>
    </location>
</feature>
<feature type="repeat" description="ANK" evidence="3">
    <location>
        <begin position="510"/>
        <end position="542"/>
    </location>
</feature>
<dbReference type="Pfam" id="PF00023">
    <property type="entry name" value="Ank"/>
    <property type="match status" value="1"/>
</dbReference>
<feature type="compositionally biased region" description="Low complexity" evidence="4">
    <location>
        <begin position="301"/>
        <end position="317"/>
    </location>
</feature>
<keyword evidence="2 3" id="KW-0040">ANK repeat</keyword>
<dbReference type="GeneID" id="17350156"/>
<keyword evidence="6" id="KW-1185">Reference proteome</keyword>
<dbReference type="KEGG" id="cvr:CHLNCDRAFT_142585"/>
<reference evidence="5 6" key="1">
    <citation type="journal article" date="2010" name="Plant Cell">
        <title>The Chlorella variabilis NC64A genome reveals adaptation to photosymbiosis, coevolution with viruses, and cryptic sex.</title>
        <authorList>
            <person name="Blanc G."/>
            <person name="Duncan G."/>
            <person name="Agarkova I."/>
            <person name="Borodovsky M."/>
            <person name="Gurnon J."/>
            <person name="Kuo A."/>
            <person name="Lindquist E."/>
            <person name="Lucas S."/>
            <person name="Pangilinan J."/>
            <person name="Polle J."/>
            <person name="Salamov A."/>
            <person name="Terry A."/>
            <person name="Yamada T."/>
            <person name="Dunigan D.D."/>
            <person name="Grigoriev I.V."/>
            <person name="Claverie J.M."/>
            <person name="Van Etten J.L."/>
        </authorList>
    </citation>
    <scope>NUCLEOTIDE SEQUENCE [LARGE SCALE GENOMIC DNA]</scope>
    <source>
        <strain evidence="5 6">NC64A</strain>
    </source>
</reference>
<evidence type="ECO:0000256" key="3">
    <source>
        <dbReference type="PROSITE-ProRule" id="PRU00023"/>
    </source>
</evidence>
<dbReference type="SMART" id="SM00248">
    <property type="entry name" value="ANK"/>
    <property type="match status" value="7"/>
</dbReference>
<keyword evidence="1" id="KW-0677">Repeat</keyword>
<feature type="compositionally biased region" description="Gly residues" evidence="4">
    <location>
        <begin position="272"/>
        <end position="288"/>
    </location>
</feature>
<dbReference type="RefSeq" id="XP_005842833.1">
    <property type="nucleotide sequence ID" value="XM_005842771.1"/>
</dbReference>
<dbReference type="AlphaFoldDB" id="E1ZTY4"/>
<feature type="repeat" description="ANK" evidence="3">
    <location>
        <begin position="437"/>
        <end position="469"/>
    </location>
</feature>
<dbReference type="PANTHER" id="PTHR24198:SF165">
    <property type="entry name" value="ANKYRIN REPEAT-CONTAINING PROTEIN-RELATED"/>
    <property type="match status" value="1"/>
</dbReference>
<sequence length="573" mass="58902">MGPAAAEAIDGSSAGFQSCVGASWEPFGAHEELREARREAEARAPASKRQRLDADGGPEPPSPRLQGEVAAWVEALDEASRVDLFEKALFSLLKEVIRGRPALRDELLTAYVTRHPASDERDPAAYSFTDDFLLEAVDDFESREEMWEVLGKGNGGAVAGVVTVAARLDRRYCGQLQALALLSRARRLLAAADAGAESAAGAGEEQGGAAEAGQRLVELLRREEGLAAARDMDGRSLWHNLVAGGHLQLLRQLLPVAATAGFTGAAPAAAAAGGGDGGPGELQEGHGGLQPAQQLGEADGQEQQQNGGTSGQQQAAGKPHCLDLPDAAGNTPLHLAADTAQLEAAQLLLDYGASPDVQNRRVWRGGSGGGGGSSSACTDTSRYAAGGWSVRARGLDCAVPVPSLHQAPLHVAAEGGDLGMLRLLAGRGALLDLRDTSGSTPLHLALEAQDERAVELLLGAGADPTLGNQAMGEGGTPLHVAAAAGRAGILRLLLGTGRFGGGRVDQACEQGWAPLQLAARRGSAECVQLLLEHGADKGAMNEQGKTALDIARVNKREAVAVLLAAGAEGQPAA</sequence>
<proteinExistence type="predicted"/>
<organism evidence="6">
    <name type="scientific">Chlorella variabilis</name>
    <name type="common">Green alga</name>
    <dbReference type="NCBI Taxonomy" id="554065"/>
    <lineage>
        <taxon>Eukaryota</taxon>
        <taxon>Viridiplantae</taxon>
        <taxon>Chlorophyta</taxon>
        <taxon>core chlorophytes</taxon>
        <taxon>Trebouxiophyceae</taxon>
        <taxon>Chlorellales</taxon>
        <taxon>Chlorellaceae</taxon>
        <taxon>Chlorella clade</taxon>
        <taxon>Chlorella</taxon>
    </lineage>
</organism>
<dbReference type="Gene3D" id="1.25.40.20">
    <property type="entry name" value="Ankyrin repeat-containing domain"/>
    <property type="match status" value="2"/>
</dbReference>
<feature type="region of interest" description="Disordered" evidence="4">
    <location>
        <begin position="358"/>
        <end position="378"/>
    </location>
</feature>
<dbReference type="Pfam" id="PF12796">
    <property type="entry name" value="Ank_2"/>
    <property type="match status" value="1"/>
</dbReference>
<feature type="repeat" description="ANK" evidence="3">
    <location>
        <begin position="473"/>
        <end position="497"/>
    </location>
</feature>
<dbReference type="SUPFAM" id="SSF48403">
    <property type="entry name" value="Ankyrin repeat"/>
    <property type="match status" value="1"/>
</dbReference>
<dbReference type="STRING" id="554065.E1ZTY4"/>
<protein>
    <submittedName>
        <fullName evidence="5">Uncharacterized protein</fullName>
    </submittedName>
</protein>